<dbReference type="InterPro" id="IPR002104">
    <property type="entry name" value="Integrase_catalytic"/>
</dbReference>
<proteinExistence type="predicted"/>
<gene>
    <name evidence="4" type="primary">LOC111085608</name>
</gene>
<dbReference type="InterPro" id="IPR011010">
    <property type="entry name" value="DNA_brk_join_enz"/>
</dbReference>
<protein>
    <submittedName>
        <fullName evidence="4">Uncharacterized protein LOC111085608</fullName>
    </submittedName>
</protein>
<feature type="domain" description="Tyr recombinase" evidence="2">
    <location>
        <begin position="182"/>
        <end position="262"/>
    </location>
</feature>
<accession>A0ABM1SAR2</accession>
<dbReference type="GeneID" id="111085608"/>
<organism evidence="3 4">
    <name type="scientific">Limulus polyphemus</name>
    <name type="common">Atlantic horseshoe crab</name>
    <dbReference type="NCBI Taxonomy" id="6850"/>
    <lineage>
        <taxon>Eukaryota</taxon>
        <taxon>Metazoa</taxon>
        <taxon>Ecdysozoa</taxon>
        <taxon>Arthropoda</taxon>
        <taxon>Chelicerata</taxon>
        <taxon>Merostomata</taxon>
        <taxon>Xiphosura</taxon>
        <taxon>Limulidae</taxon>
        <taxon>Limulus</taxon>
    </lineage>
</organism>
<name>A0ABM1SAR2_LIMPO</name>
<keyword evidence="1" id="KW-0233">DNA recombination</keyword>
<keyword evidence="3" id="KW-1185">Reference proteome</keyword>
<dbReference type="PANTHER" id="PTHR21446:SF12">
    <property type="entry name" value="POTASSIUM CHANNEL TETRAMERIZATION DOMAIN CONTAINING 1"/>
    <property type="match status" value="1"/>
</dbReference>
<evidence type="ECO:0000313" key="4">
    <source>
        <dbReference type="RefSeq" id="XP_022240717.1"/>
    </source>
</evidence>
<reference evidence="4" key="1">
    <citation type="submission" date="2025-08" db="UniProtKB">
        <authorList>
            <consortium name="RefSeq"/>
        </authorList>
    </citation>
    <scope>IDENTIFICATION</scope>
    <source>
        <tissue evidence="4">Muscle</tissue>
    </source>
</reference>
<dbReference type="RefSeq" id="XP_022240717.1">
    <property type="nucleotide sequence ID" value="XM_022385009.1"/>
</dbReference>
<dbReference type="InterPro" id="IPR052787">
    <property type="entry name" value="MAVS"/>
</dbReference>
<evidence type="ECO:0000256" key="1">
    <source>
        <dbReference type="ARBA" id="ARBA00023172"/>
    </source>
</evidence>
<dbReference type="Gene3D" id="1.10.443.10">
    <property type="entry name" value="Intergrase catalytic core"/>
    <property type="match status" value="1"/>
</dbReference>
<dbReference type="Pfam" id="PF00589">
    <property type="entry name" value="Phage_integrase"/>
    <property type="match status" value="1"/>
</dbReference>
<dbReference type="SUPFAM" id="SSF56349">
    <property type="entry name" value="DNA breaking-rejoining enzymes"/>
    <property type="match status" value="1"/>
</dbReference>
<dbReference type="Proteomes" id="UP000694941">
    <property type="component" value="Unplaced"/>
</dbReference>
<dbReference type="PANTHER" id="PTHR21446">
    <property type="entry name" value="DUF3504 DOMAIN-CONTAINING PROTEIN"/>
    <property type="match status" value="1"/>
</dbReference>
<sequence length="355" mass="40480">MYTKTSMISIRYGLQRHFQNTHDIDIVKDNSFAAANEIFKAILIKLKAIGKGIVTHKTAIPNEEMDKLYTSPVLSTSSPVTLQNKVFIDVMLHFCSRGRENLRDMMKTDFVISTDEYGDRFVKMQEKISKNHRETLQEDETSRGGRMYATNTSLCPVASMEKYLSSLNPDCPNFWQRAKAIVKEDDKTDIWFDNAPLGKNKLGDKMKSLSVEAGLSKIYTNHCLRATSVTTLDRQGFEARHIIGISGHKSETSLKHYCRVESEKKREMSHAITTFTSTEIESQYPDDGPFNYSTTPATSPNIIQPLELSSENITNTVNTKDSVMFSERQPTSFNLKFTKKTILLIFVRTRRKNIK</sequence>
<evidence type="ECO:0000313" key="3">
    <source>
        <dbReference type="Proteomes" id="UP000694941"/>
    </source>
</evidence>
<evidence type="ECO:0000259" key="2">
    <source>
        <dbReference type="Pfam" id="PF00589"/>
    </source>
</evidence>
<dbReference type="InterPro" id="IPR013762">
    <property type="entry name" value="Integrase-like_cat_sf"/>
</dbReference>